<feature type="region of interest" description="Disordered" evidence="1">
    <location>
        <begin position="1"/>
        <end position="70"/>
    </location>
</feature>
<keyword evidence="2" id="KW-0812">Transmembrane</keyword>
<organism evidence="3">
    <name type="scientific">Brachypodium distachyon</name>
    <name type="common">Purple false brome</name>
    <name type="synonym">Trachynia distachya</name>
    <dbReference type="NCBI Taxonomy" id="15368"/>
    <lineage>
        <taxon>Eukaryota</taxon>
        <taxon>Viridiplantae</taxon>
        <taxon>Streptophyta</taxon>
        <taxon>Embryophyta</taxon>
        <taxon>Tracheophyta</taxon>
        <taxon>Spermatophyta</taxon>
        <taxon>Magnoliopsida</taxon>
        <taxon>Liliopsida</taxon>
        <taxon>Poales</taxon>
        <taxon>Poaceae</taxon>
        <taxon>BOP clade</taxon>
        <taxon>Pooideae</taxon>
        <taxon>Stipodae</taxon>
        <taxon>Brachypodieae</taxon>
        <taxon>Brachypodium</taxon>
    </lineage>
</organism>
<dbReference type="OMA" id="CLAFHDG"/>
<reference evidence="3" key="2">
    <citation type="submission" date="2017-06" db="EMBL/GenBank/DDBJ databases">
        <title>WGS assembly of Brachypodium distachyon.</title>
        <authorList>
            <consortium name="The International Brachypodium Initiative"/>
            <person name="Lucas S."/>
            <person name="Harmon-Smith M."/>
            <person name="Lail K."/>
            <person name="Tice H."/>
            <person name="Grimwood J."/>
            <person name="Bruce D."/>
            <person name="Barry K."/>
            <person name="Shu S."/>
            <person name="Lindquist E."/>
            <person name="Wang M."/>
            <person name="Pitluck S."/>
            <person name="Vogel J.P."/>
            <person name="Garvin D.F."/>
            <person name="Mockler T.C."/>
            <person name="Schmutz J."/>
            <person name="Rokhsar D."/>
            <person name="Bevan M.W."/>
        </authorList>
    </citation>
    <scope>NUCLEOTIDE SEQUENCE</scope>
    <source>
        <strain evidence="3">Bd21</strain>
    </source>
</reference>
<proteinExistence type="predicted"/>
<dbReference type="EnsemblPlants" id="KQK01445">
    <property type="protein sequence ID" value="KQK01445"/>
    <property type="gene ID" value="BRADI_3g55880v3"/>
</dbReference>
<dbReference type="KEGG" id="bdi:100826462"/>
<dbReference type="Gramene" id="KQK01445">
    <property type="protein sequence ID" value="KQK01445"/>
    <property type="gene ID" value="BRADI_3g55880v3"/>
</dbReference>
<feature type="compositionally biased region" description="Low complexity" evidence="1">
    <location>
        <begin position="103"/>
        <end position="124"/>
    </location>
</feature>
<keyword evidence="5" id="KW-1185">Reference proteome</keyword>
<keyword evidence="2" id="KW-1133">Transmembrane helix</keyword>
<dbReference type="GeneID" id="100826462"/>
<evidence type="ECO:0000313" key="5">
    <source>
        <dbReference type="Proteomes" id="UP000008810"/>
    </source>
</evidence>
<protein>
    <submittedName>
        <fullName evidence="3 4">Uncharacterized protein</fullName>
    </submittedName>
</protein>
<name>I1IE47_BRADI</name>
<keyword evidence="2" id="KW-0472">Membrane</keyword>
<feature type="compositionally biased region" description="Low complexity" evidence="1">
    <location>
        <begin position="52"/>
        <end position="66"/>
    </location>
</feature>
<feature type="region of interest" description="Disordered" evidence="1">
    <location>
        <begin position="88"/>
        <end position="124"/>
    </location>
</feature>
<accession>I1IE47</accession>
<evidence type="ECO:0000256" key="1">
    <source>
        <dbReference type="SAM" id="MobiDB-lite"/>
    </source>
</evidence>
<dbReference type="EMBL" id="CM000882">
    <property type="protein sequence ID" value="PNT69460.1"/>
    <property type="molecule type" value="Genomic_DNA"/>
</dbReference>
<evidence type="ECO:0000313" key="3">
    <source>
        <dbReference type="EMBL" id="KQK01445.1"/>
    </source>
</evidence>
<dbReference type="EnsemblPlants" id="PNT69460">
    <property type="protein sequence ID" value="PNT69460"/>
    <property type="gene ID" value="BRADI_3g55880v3"/>
</dbReference>
<dbReference type="EMBL" id="CM000882">
    <property type="protein sequence ID" value="KQK01445.1"/>
    <property type="molecule type" value="Genomic_DNA"/>
</dbReference>
<dbReference type="eggNOG" id="ENOG502R56Q">
    <property type="taxonomic scope" value="Eukaryota"/>
</dbReference>
<dbReference type="OrthoDB" id="690460at2759"/>
<evidence type="ECO:0000256" key="2">
    <source>
        <dbReference type="SAM" id="Phobius"/>
    </source>
</evidence>
<dbReference type="AlphaFoldDB" id="I1IE47"/>
<dbReference type="Gramene" id="PNT69460">
    <property type="protein sequence ID" value="PNT69460"/>
    <property type="gene ID" value="BRADI_3g55880v3"/>
</dbReference>
<reference evidence="4" key="3">
    <citation type="submission" date="2018-08" db="UniProtKB">
        <authorList>
            <consortium name="EnsemblPlants"/>
        </authorList>
    </citation>
    <scope>IDENTIFICATION</scope>
    <source>
        <strain evidence="4">cv. Bd21</strain>
    </source>
</reference>
<gene>
    <name evidence="4" type="primary">LOC100826462</name>
    <name evidence="3" type="ORF">BRADI_3g55880v3</name>
</gene>
<dbReference type="Proteomes" id="UP000008810">
    <property type="component" value="Chromosome 3"/>
</dbReference>
<feature type="transmembrane region" description="Helical" evidence="2">
    <location>
        <begin position="212"/>
        <end position="237"/>
    </location>
</feature>
<reference evidence="3 4" key="1">
    <citation type="journal article" date="2010" name="Nature">
        <title>Genome sequencing and analysis of the model grass Brachypodium distachyon.</title>
        <authorList>
            <consortium name="International Brachypodium Initiative"/>
        </authorList>
    </citation>
    <scope>NUCLEOTIDE SEQUENCE [LARGE SCALE GENOMIC DNA]</scope>
    <source>
        <strain evidence="3 4">Bd21</strain>
    </source>
</reference>
<evidence type="ECO:0000313" key="4">
    <source>
        <dbReference type="EnsemblPlants" id="KQK01445"/>
    </source>
</evidence>
<sequence length="254" mass="25892">MAKLPAVLHTPRPSSLRPAPIAAARTSSDPPTLLAPTSIPRADLSKAAAAVSTNRSSAGSSSSSTTRDLGSVAKAAAKRLAYDDGFAFPTAASTPPPPELAPEDLAPLLDLPDPDDAASSSSVVSASPAHAMAASADSTVTEVAAVADSEQAPPFPLTEMELVIAELRGARGLTPRTKRLVDALVEVAAAELDPNPTAAALRLRRAGFWRKLRVGVLATTVFAVAAMDVALAIALFASRGGSSGNYQYHGLPPT</sequence>
<dbReference type="HOGENOM" id="CLU_084921_0_0_1"/>
<dbReference type="RefSeq" id="XP_003572968.1">
    <property type="nucleotide sequence ID" value="XM_003572920.4"/>
</dbReference>